<dbReference type="InterPro" id="IPR001789">
    <property type="entry name" value="Sig_transdc_resp-reg_receiver"/>
</dbReference>
<dbReference type="CDD" id="cd00082">
    <property type="entry name" value="HisKA"/>
    <property type="match status" value="1"/>
</dbReference>
<dbReference type="PANTHER" id="PTHR43047">
    <property type="entry name" value="TWO-COMPONENT HISTIDINE PROTEIN KINASE"/>
    <property type="match status" value="1"/>
</dbReference>
<dbReference type="PROSITE" id="PS50109">
    <property type="entry name" value="HIS_KIN"/>
    <property type="match status" value="1"/>
</dbReference>
<evidence type="ECO:0000256" key="1">
    <source>
        <dbReference type="ARBA" id="ARBA00000085"/>
    </source>
</evidence>
<evidence type="ECO:0000256" key="6">
    <source>
        <dbReference type="PROSITE-ProRule" id="PRU00169"/>
    </source>
</evidence>
<dbReference type="InterPro" id="IPR011006">
    <property type="entry name" value="CheY-like_superfamily"/>
</dbReference>
<dbReference type="PRINTS" id="PR00344">
    <property type="entry name" value="BCTRLSENSOR"/>
</dbReference>
<evidence type="ECO:0000256" key="5">
    <source>
        <dbReference type="ARBA" id="ARBA00022777"/>
    </source>
</evidence>
<dbReference type="Gene3D" id="1.10.287.130">
    <property type="match status" value="1"/>
</dbReference>
<accession>A0A843YJB9</accession>
<dbReference type="SUPFAM" id="SSF55874">
    <property type="entry name" value="ATPase domain of HSP90 chaperone/DNA topoisomerase II/histidine kinase"/>
    <property type="match status" value="1"/>
</dbReference>
<dbReference type="InterPro" id="IPR004358">
    <property type="entry name" value="Sig_transdc_His_kin-like_C"/>
</dbReference>
<dbReference type="Gene3D" id="3.40.50.2300">
    <property type="match status" value="1"/>
</dbReference>
<dbReference type="InterPro" id="IPR003594">
    <property type="entry name" value="HATPase_dom"/>
</dbReference>
<feature type="coiled-coil region" evidence="7">
    <location>
        <begin position="58"/>
        <end position="95"/>
    </location>
</feature>
<dbReference type="SMART" id="SM00448">
    <property type="entry name" value="REC"/>
    <property type="match status" value="1"/>
</dbReference>
<evidence type="ECO:0000256" key="4">
    <source>
        <dbReference type="ARBA" id="ARBA00022679"/>
    </source>
</evidence>
<dbReference type="Proteomes" id="UP000444174">
    <property type="component" value="Unassembled WGS sequence"/>
</dbReference>
<evidence type="ECO:0000313" key="10">
    <source>
        <dbReference type="EMBL" id="MQQ08807.1"/>
    </source>
</evidence>
<evidence type="ECO:0000259" key="8">
    <source>
        <dbReference type="PROSITE" id="PS50109"/>
    </source>
</evidence>
<dbReference type="InterPro" id="IPR005467">
    <property type="entry name" value="His_kinase_dom"/>
</dbReference>
<keyword evidence="11" id="KW-1185">Reference proteome</keyword>
<dbReference type="GO" id="GO:0000155">
    <property type="term" value="F:phosphorelay sensor kinase activity"/>
    <property type="evidence" value="ECO:0007669"/>
    <property type="project" value="InterPro"/>
</dbReference>
<dbReference type="Pfam" id="PF02518">
    <property type="entry name" value="HATPase_c"/>
    <property type="match status" value="1"/>
</dbReference>
<organism evidence="10 11">
    <name type="scientific">Tritonibacter litoralis</name>
    <dbReference type="NCBI Taxonomy" id="2662264"/>
    <lineage>
        <taxon>Bacteria</taxon>
        <taxon>Pseudomonadati</taxon>
        <taxon>Pseudomonadota</taxon>
        <taxon>Alphaproteobacteria</taxon>
        <taxon>Rhodobacterales</taxon>
        <taxon>Paracoccaceae</taxon>
        <taxon>Tritonibacter</taxon>
    </lineage>
</organism>
<dbReference type="GO" id="GO:0005886">
    <property type="term" value="C:plasma membrane"/>
    <property type="evidence" value="ECO:0007669"/>
    <property type="project" value="TreeGrafter"/>
</dbReference>
<dbReference type="SUPFAM" id="SSF47384">
    <property type="entry name" value="Homodimeric domain of signal transducing histidine kinase"/>
    <property type="match status" value="1"/>
</dbReference>
<dbReference type="EC" id="2.7.13.3" evidence="2"/>
<evidence type="ECO:0000313" key="11">
    <source>
        <dbReference type="Proteomes" id="UP000444174"/>
    </source>
</evidence>
<dbReference type="Gene3D" id="3.30.565.10">
    <property type="entry name" value="Histidine kinase-like ATPase, C-terminal domain"/>
    <property type="match status" value="1"/>
</dbReference>
<comment type="caution">
    <text evidence="10">The sequence shown here is derived from an EMBL/GenBank/DDBJ whole genome shotgun (WGS) entry which is preliminary data.</text>
</comment>
<dbReference type="InterPro" id="IPR036097">
    <property type="entry name" value="HisK_dim/P_sf"/>
</dbReference>
<dbReference type="FunFam" id="3.30.565.10:FF:000049">
    <property type="entry name" value="Two-component sensor histidine kinase"/>
    <property type="match status" value="1"/>
</dbReference>
<dbReference type="PANTHER" id="PTHR43047:SF9">
    <property type="entry name" value="HISTIDINE KINASE"/>
    <property type="match status" value="1"/>
</dbReference>
<keyword evidence="4" id="KW-0808">Transferase</keyword>
<dbReference type="SUPFAM" id="SSF55785">
    <property type="entry name" value="PYP-like sensor domain (PAS domain)"/>
    <property type="match status" value="1"/>
</dbReference>
<dbReference type="InterPro" id="IPR035965">
    <property type="entry name" value="PAS-like_dom_sf"/>
</dbReference>
<keyword evidence="7" id="KW-0175">Coiled coil</keyword>
<dbReference type="SMART" id="SM00387">
    <property type="entry name" value="HATPase_c"/>
    <property type="match status" value="1"/>
</dbReference>
<dbReference type="Pfam" id="PF00072">
    <property type="entry name" value="Response_reg"/>
    <property type="match status" value="1"/>
</dbReference>
<keyword evidence="5" id="KW-0418">Kinase</keyword>
<feature type="domain" description="Histidine kinase" evidence="8">
    <location>
        <begin position="381"/>
        <end position="593"/>
    </location>
</feature>
<dbReference type="InterPro" id="IPR036890">
    <property type="entry name" value="HATPase_C_sf"/>
</dbReference>
<dbReference type="Gene3D" id="3.30.450.20">
    <property type="entry name" value="PAS domain"/>
    <property type="match status" value="1"/>
</dbReference>
<dbReference type="SMART" id="SM00388">
    <property type="entry name" value="HisKA"/>
    <property type="match status" value="1"/>
</dbReference>
<evidence type="ECO:0000256" key="3">
    <source>
        <dbReference type="ARBA" id="ARBA00022553"/>
    </source>
</evidence>
<keyword evidence="3 6" id="KW-0597">Phosphoprotein</keyword>
<protein>
    <recommendedName>
        <fullName evidence="2">histidine kinase</fullName>
        <ecNumber evidence="2">2.7.13.3</ecNumber>
    </recommendedName>
</protein>
<dbReference type="Pfam" id="PF00512">
    <property type="entry name" value="HisKA"/>
    <property type="match status" value="1"/>
</dbReference>
<evidence type="ECO:0000256" key="7">
    <source>
        <dbReference type="SAM" id="Coils"/>
    </source>
</evidence>
<comment type="catalytic activity">
    <reaction evidence="1">
        <text>ATP + protein L-histidine = ADP + protein N-phospho-L-histidine.</text>
        <dbReference type="EC" id="2.7.13.3"/>
    </reaction>
</comment>
<dbReference type="EMBL" id="WIBF01000005">
    <property type="protein sequence ID" value="MQQ08807.1"/>
    <property type="molecule type" value="Genomic_DNA"/>
</dbReference>
<dbReference type="CDD" id="cd00075">
    <property type="entry name" value="HATPase"/>
    <property type="match status" value="1"/>
</dbReference>
<gene>
    <name evidence="10" type="ORF">GFB49_10105</name>
</gene>
<reference evidence="10 11" key="1">
    <citation type="submission" date="2019-10" db="EMBL/GenBank/DDBJ databases">
        <title>Epibacterium sp. nov., isolated from seawater.</title>
        <authorList>
            <person name="Zhang X."/>
            <person name="Li N."/>
        </authorList>
    </citation>
    <scope>NUCLEOTIDE SEQUENCE [LARGE SCALE GENOMIC DNA]</scope>
    <source>
        <strain evidence="10 11">SM1979</strain>
    </source>
</reference>
<name>A0A843YJB9_9RHOB</name>
<feature type="modified residue" description="4-aspartylphosphate" evidence="6">
    <location>
        <position position="669"/>
    </location>
</feature>
<dbReference type="Pfam" id="PF12860">
    <property type="entry name" value="PAS_7"/>
    <property type="match status" value="2"/>
</dbReference>
<dbReference type="AlphaFoldDB" id="A0A843YJB9"/>
<dbReference type="CDD" id="cd00156">
    <property type="entry name" value="REC"/>
    <property type="match status" value="1"/>
</dbReference>
<dbReference type="PROSITE" id="PS50110">
    <property type="entry name" value="RESPONSE_REGULATORY"/>
    <property type="match status" value="1"/>
</dbReference>
<evidence type="ECO:0000259" key="9">
    <source>
        <dbReference type="PROSITE" id="PS50110"/>
    </source>
</evidence>
<dbReference type="InterPro" id="IPR003661">
    <property type="entry name" value="HisK_dim/P_dom"/>
</dbReference>
<evidence type="ECO:0000256" key="2">
    <source>
        <dbReference type="ARBA" id="ARBA00012438"/>
    </source>
</evidence>
<dbReference type="SUPFAM" id="SSF52172">
    <property type="entry name" value="CheY-like"/>
    <property type="match status" value="1"/>
</dbReference>
<proteinExistence type="predicted"/>
<dbReference type="GO" id="GO:0009927">
    <property type="term" value="F:histidine phosphotransfer kinase activity"/>
    <property type="evidence" value="ECO:0007669"/>
    <property type="project" value="TreeGrafter"/>
</dbReference>
<feature type="domain" description="Response regulatory" evidence="9">
    <location>
        <begin position="618"/>
        <end position="734"/>
    </location>
</feature>
<sequence>MMNMLINPEDSLERQNEKLLRIVETLMRRVEQDTDASGLAYTQFQRAVMLEEEVRSRTQDLERALDLLNQSNAALTQANRETEAARSNLANAIETVQEGFALFNSQEELVMCNSRFGMHMPDIRSHFKPGLPFEAYVDHVSRSRFLALPRKECPRDWAAKRMERHRDVSVIFNVRLIGNRWVQVSEHRTSDGGTVILQTDVSDIMRLERKERERLLDDQSRLIQATLEHLKQGVCMFDAPGRLVGWNRRIGELLSIPASRFHIGSRFETIFSQLRRGFAFLGQFSGADLEEWVNGSTGRSPLTFEIRGSDDRFLTVFLQEMPDGGFVISFTDITAERQAIRTMTEAKETLEQRVLERTLELQDALSDAERANASKSRFVAAASHDLLQPLSAAKLYLATVEQEVPQDRARGLLNKAGSALQSVESILEALLDISKLDSKQASVHISAVPLQQILRQLRDELAHRAVEKGLDFRVLPTSAVVMSDPTYLRRILQNLISNALRYTDRGKVLVGVRRLGNRVRVEVWDTGPGIDETEHNKIFTEFHRVHATASAADGLGLGLAIVERACRLLNHPICLESALGRGTMFSVELPRAKEKWATPLPEATRAPVGEEDAFLDQIILLIENDNDLRNALSITIENWGASVLPCRGEQEAFDLLEEIGVVPDFIVADVQLDDGKLGSDAIANLRRRYGYTPACLITANRGMDLDTVAADLGAKILYKPFAPEELRAVLEDESSA</sequence>